<dbReference type="Proteomes" id="UP000319257">
    <property type="component" value="Unassembled WGS sequence"/>
</dbReference>
<feature type="compositionally biased region" description="Low complexity" evidence="1">
    <location>
        <begin position="52"/>
        <end position="74"/>
    </location>
</feature>
<feature type="region of interest" description="Disordered" evidence="1">
    <location>
        <begin position="1"/>
        <end position="287"/>
    </location>
</feature>
<feature type="compositionally biased region" description="Basic and acidic residues" evidence="1">
    <location>
        <begin position="190"/>
        <end position="200"/>
    </location>
</feature>
<evidence type="ECO:0000313" key="3">
    <source>
        <dbReference type="Proteomes" id="UP000319257"/>
    </source>
</evidence>
<keyword evidence="3" id="KW-1185">Reference proteome</keyword>
<accession>A0A507BE49</accession>
<feature type="compositionally biased region" description="Polar residues" evidence="1">
    <location>
        <begin position="1"/>
        <end position="12"/>
    </location>
</feature>
<dbReference type="InParanoid" id="A0A507BE49"/>
<feature type="compositionally biased region" description="Basic and acidic residues" evidence="1">
    <location>
        <begin position="111"/>
        <end position="125"/>
    </location>
</feature>
<protein>
    <recommendedName>
        <fullName evidence="4">Glycine-rich cell wall structural protein 1</fullName>
    </recommendedName>
</protein>
<proteinExistence type="predicted"/>
<feature type="compositionally biased region" description="Basic and acidic residues" evidence="1">
    <location>
        <begin position="31"/>
        <end position="46"/>
    </location>
</feature>
<dbReference type="STRING" id="1093900.A0A507BE49"/>
<sequence>MEAINSLANTASKAIWGEPNQEEPVSGVKGDTSKGEPFDAGNKGEEQDALNSGSTNTTATATTTTTTHNNSTAGTGTGTGGPTETKDSSVTAGDSTKAQNDVRDPSNPQTDEAKAEAKKDVDNDTKSAGGGLPGKDEIKGPGPKPLDQVAKQHGGDAGKASSGEDVSKTEGAGQQKAQEEEDDDGPQKVSHGEGTGEKYVKSSGLKADGGDFDAANPGAGREADRLLEEKGVHTGGDNHVGAGGLNNNADGSSSKDKSGAGGRDSSPKETKEKRSLSEKIKAKLHKN</sequence>
<dbReference type="GeneID" id="41971704"/>
<dbReference type="EMBL" id="SKBQ01000020">
    <property type="protein sequence ID" value="TPX15559.1"/>
    <property type="molecule type" value="Genomic_DNA"/>
</dbReference>
<name>A0A507BE49_9PEZI</name>
<feature type="compositionally biased region" description="Basic and acidic residues" evidence="1">
    <location>
        <begin position="221"/>
        <end position="232"/>
    </location>
</feature>
<evidence type="ECO:0008006" key="4">
    <source>
        <dbReference type="Google" id="ProtNLM"/>
    </source>
</evidence>
<feature type="compositionally biased region" description="Polar residues" evidence="1">
    <location>
        <begin position="88"/>
        <end position="99"/>
    </location>
</feature>
<dbReference type="AlphaFoldDB" id="A0A507BE49"/>
<evidence type="ECO:0000256" key="1">
    <source>
        <dbReference type="SAM" id="MobiDB-lite"/>
    </source>
</evidence>
<reference evidence="2 3" key="1">
    <citation type="submission" date="2019-06" db="EMBL/GenBank/DDBJ databases">
        <title>Draft genome sequence of the filamentous fungus Phialemoniopsis curvata isolated from diesel fuel.</title>
        <authorList>
            <person name="Varaljay V.A."/>
            <person name="Lyon W.J."/>
            <person name="Crouch A.L."/>
            <person name="Drake C.E."/>
            <person name="Hollomon J.M."/>
            <person name="Nadeau L.J."/>
            <person name="Nunn H.S."/>
            <person name="Stevenson B.S."/>
            <person name="Bojanowski C.L."/>
            <person name="Crookes-Goodson W.J."/>
        </authorList>
    </citation>
    <scope>NUCLEOTIDE SEQUENCE [LARGE SCALE GENOMIC DNA]</scope>
    <source>
        <strain evidence="2 3">D216</strain>
    </source>
</reference>
<comment type="caution">
    <text evidence="2">The sequence shown here is derived from an EMBL/GenBank/DDBJ whole genome shotgun (WGS) entry which is preliminary data.</text>
</comment>
<feature type="compositionally biased region" description="Basic and acidic residues" evidence="1">
    <location>
        <begin position="265"/>
        <end position="281"/>
    </location>
</feature>
<gene>
    <name evidence="2" type="ORF">E0L32_004257</name>
</gene>
<organism evidence="2 3">
    <name type="scientific">Thyridium curvatum</name>
    <dbReference type="NCBI Taxonomy" id="1093900"/>
    <lineage>
        <taxon>Eukaryota</taxon>
        <taxon>Fungi</taxon>
        <taxon>Dikarya</taxon>
        <taxon>Ascomycota</taxon>
        <taxon>Pezizomycotina</taxon>
        <taxon>Sordariomycetes</taxon>
        <taxon>Sordariomycetidae</taxon>
        <taxon>Thyridiales</taxon>
        <taxon>Thyridiaceae</taxon>
        <taxon>Thyridium</taxon>
    </lineage>
</organism>
<evidence type="ECO:0000313" key="2">
    <source>
        <dbReference type="EMBL" id="TPX15559.1"/>
    </source>
</evidence>
<dbReference type="RefSeq" id="XP_030997270.1">
    <property type="nucleotide sequence ID" value="XM_031138648.1"/>
</dbReference>
<dbReference type="OrthoDB" id="5388207at2759"/>